<evidence type="ECO:0000256" key="10">
    <source>
        <dbReference type="ARBA" id="ARBA00022833"/>
    </source>
</evidence>
<dbReference type="InterPro" id="IPR001607">
    <property type="entry name" value="Znf_UBP"/>
</dbReference>
<dbReference type="PANTHER" id="PTHR21646">
    <property type="entry name" value="UBIQUITIN CARBOXYL-TERMINAL HYDROLASE"/>
    <property type="match status" value="1"/>
</dbReference>
<dbReference type="Pfam" id="PF17807">
    <property type="entry name" value="zf-UBP_var"/>
    <property type="match status" value="1"/>
</dbReference>
<dbReference type="InterPro" id="IPR013083">
    <property type="entry name" value="Znf_RING/FYVE/PHD"/>
</dbReference>
<dbReference type="PANTHER" id="PTHR21646:SF10">
    <property type="entry name" value="UBIQUITIN CARBOXYL-TERMINAL HYDROLASE 14"/>
    <property type="match status" value="1"/>
</dbReference>
<sequence length="731" mass="82074">MTPPFPPSNEVCVHCWDDAVMTIPHHSSTIHKEECAYCCRTCRHDNGVLVCMCCHVALCIEHINKHNTVQPRHSMFVWIKELPPKEEEQPKDINKLGVLLPKEYESAICCSTCGLSFATATNIAGECYERIMQTTTAAVQGNAADSNGEYSRPQCPHLVCIEQEPFLSGTPPDSSSRCSFQNCECQTDNWMCMTCGAIGCPRAEVGGSGHALQHHHSTGHPAVVKIGTVTPSGADFYCYFCDDEVSDAHFEAHMKHFGIDVKTAKKTAKTLAELQYDYSSQFDFNRITESGESLVPVFGPGRTGMHNFGNACYMNSVLQCLFSLEAFQEAFYHNSETRHQRVCKDNPYNCRACQIERIASGLLSGEFSKEESEKTNGIRALEFKQVFAQKHPEFSTGSQQDAQEYFLFLLEEMRRHVMPVGDEAMSRSHPSDIFKMKMENRVECNACRKVRYTYETDCCLSLPIPQTVTEKMPSNTEKPTEDDIEANRPHSSLDACVELMMQRTDIECKCSACGNSVTYYKTTRVSTFPDVLAVYIRRAHFDIETMSVTKRDVFVDVPERINLEFMRGKGLQVNEEEMPSDERELRHKNVSMSKDAVDELALATLLSMGIEDRIARYALVQTGMNAERAIDYIFSRDSIEMEIECAAGGEVNSGAQGGNRSVLVDGPAAYQLHAMISHMGSSAKTGHYVCHIRDKETGKWVLFNDEKVAESRKPPFSMASLYFFKREKATS</sequence>
<keyword evidence="9 14" id="KW-0788">Thiol protease</keyword>
<evidence type="ECO:0000256" key="3">
    <source>
        <dbReference type="ARBA" id="ARBA00022670"/>
    </source>
</evidence>
<dbReference type="Pfam" id="PF00627">
    <property type="entry name" value="UBA"/>
    <property type="match status" value="1"/>
</dbReference>
<name>G0TTG5_TRYVY</name>
<dbReference type="EMBL" id="HE573019">
    <property type="protein sequence ID" value="CCC47246.1"/>
    <property type="molecule type" value="Genomic_DNA"/>
</dbReference>
<dbReference type="InterPro" id="IPR016652">
    <property type="entry name" value="Ubiquitinyl_hydrolase"/>
</dbReference>
<feature type="binding site" evidence="12">
    <location>
        <position position="178"/>
    </location>
    <ligand>
        <name>Zn(2+)</name>
        <dbReference type="ChEBI" id="CHEBI:29105"/>
    </ligand>
</feature>
<comment type="similarity">
    <text evidence="2 14">Belongs to the peptidase C19 family.</text>
</comment>
<dbReference type="CDD" id="cd14298">
    <property type="entry name" value="UBA2_scUBP14_like"/>
    <property type="match status" value="1"/>
</dbReference>
<dbReference type="Pfam" id="PF00443">
    <property type="entry name" value="UCH"/>
    <property type="match status" value="1"/>
</dbReference>
<evidence type="ECO:0000256" key="8">
    <source>
        <dbReference type="ARBA" id="ARBA00022801"/>
    </source>
</evidence>
<evidence type="ECO:0000256" key="9">
    <source>
        <dbReference type="ARBA" id="ARBA00022807"/>
    </source>
</evidence>
<dbReference type="InterPro" id="IPR015940">
    <property type="entry name" value="UBA"/>
</dbReference>
<feature type="binding site" evidence="12">
    <location>
        <position position="210"/>
    </location>
    <ligand>
        <name>Zn(2+)</name>
        <dbReference type="ChEBI" id="CHEBI:29105"/>
    </ligand>
</feature>
<evidence type="ECO:0000256" key="2">
    <source>
        <dbReference type="ARBA" id="ARBA00009085"/>
    </source>
</evidence>
<feature type="domain" description="UBP-type" evidence="17">
    <location>
        <begin position="153"/>
        <end position="261"/>
    </location>
</feature>
<keyword evidence="8 14" id="KW-0378">Hydrolase</keyword>
<gene>
    <name evidence="18" type="ORF">TVY486_0304190</name>
</gene>
<evidence type="ECO:0000259" key="16">
    <source>
        <dbReference type="PROSITE" id="PS50235"/>
    </source>
</evidence>
<dbReference type="PROSITE" id="PS50030">
    <property type="entry name" value="UBA"/>
    <property type="match status" value="1"/>
</dbReference>
<reference evidence="18" key="1">
    <citation type="journal article" date="2012" name="Proc. Natl. Acad. Sci. U.S.A.">
        <title>Antigenic diversity is generated by distinct evolutionary mechanisms in African trypanosome species.</title>
        <authorList>
            <person name="Jackson A.P."/>
            <person name="Berry A."/>
            <person name="Aslett M."/>
            <person name="Allison H.C."/>
            <person name="Burton P."/>
            <person name="Vavrova-Anderson J."/>
            <person name="Brown R."/>
            <person name="Browne H."/>
            <person name="Corton N."/>
            <person name="Hauser H."/>
            <person name="Gamble J."/>
            <person name="Gilderthorp R."/>
            <person name="Marcello L."/>
            <person name="McQuillan J."/>
            <person name="Otto T.D."/>
            <person name="Quail M.A."/>
            <person name="Sanders M.J."/>
            <person name="van Tonder A."/>
            <person name="Ginger M.L."/>
            <person name="Field M.C."/>
            <person name="Barry J.D."/>
            <person name="Hertz-Fowler C."/>
            <person name="Berriman M."/>
        </authorList>
    </citation>
    <scope>NUCLEOTIDE SEQUENCE</scope>
    <source>
        <strain evidence="18">Y486</strain>
    </source>
</reference>
<dbReference type="Pfam" id="PF02148">
    <property type="entry name" value="zf-UBP"/>
    <property type="match status" value="1"/>
</dbReference>
<feature type="domain" description="UBA" evidence="15">
    <location>
        <begin position="596"/>
        <end position="636"/>
    </location>
</feature>
<dbReference type="GO" id="GO:0008270">
    <property type="term" value="F:zinc ion binding"/>
    <property type="evidence" value="ECO:0007669"/>
    <property type="project" value="UniProtKB-KW"/>
</dbReference>
<dbReference type="VEuPathDB" id="TriTrypDB:TvY486_0304190"/>
<evidence type="ECO:0000256" key="13">
    <source>
        <dbReference type="PROSITE-ProRule" id="PRU00502"/>
    </source>
</evidence>
<keyword evidence="3 14" id="KW-0645">Protease</keyword>
<proteinExistence type="inferred from homology"/>
<dbReference type="EC" id="3.4.19.12" evidence="14"/>
<dbReference type="SUPFAM" id="SSF57850">
    <property type="entry name" value="RING/U-box"/>
    <property type="match status" value="1"/>
</dbReference>
<evidence type="ECO:0000256" key="14">
    <source>
        <dbReference type="RuleBase" id="RU366025"/>
    </source>
</evidence>
<dbReference type="Gene3D" id="3.90.70.10">
    <property type="entry name" value="Cysteine proteinases"/>
    <property type="match status" value="1"/>
</dbReference>
<keyword evidence="6 13" id="KW-0863">Zinc-finger</keyword>
<keyword evidence="7 14" id="KW-0833">Ubl conjugation pathway</keyword>
<feature type="active site" description="Proton acceptor" evidence="11">
    <location>
        <position position="687"/>
    </location>
</feature>
<dbReference type="InterPro" id="IPR018200">
    <property type="entry name" value="USP_CS"/>
</dbReference>
<feature type="binding site" evidence="12">
    <location>
        <position position="183"/>
    </location>
    <ligand>
        <name>Zn(2+)</name>
        <dbReference type="ChEBI" id="CHEBI:29105"/>
    </ligand>
</feature>
<evidence type="ECO:0000313" key="18">
    <source>
        <dbReference type="EMBL" id="CCC47246.1"/>
    </source>
</evidence>
<evidence type="ECO:0000256" key="6">
    <source>
        <dbReference type="ARBA" id="ARBA00022771"/>
    </source>
</evidence>
<dbReference type="Gene3D" id="3.30.40.10">
    <property type="entry name" value="Zinc/RING finger domain, C3HC4 (zinc finger)"/>
    <property type="match status" value="2"/>
</dbReference>
<evidence type="ECO:0000256" key="11">
    <source>
        <dbReference type="PIRSR" id="PIRSR016308-1"/>
    </source>
</evidence>
<evidence type="ECO:0000256" key="7">
    <source>
        <dbReference type="ARBA" id="ARBA00022786"/>
    </source>
</evidence>
<keyword evidence="5" id="KW-0677">Repeat</keyword>
<dbReference type="InterPro" id="IPR050185">
    <property type="entry name" value="Ub_carboxyl-term_hydrolase"/>
</dbReference>
<dbReference type="InterPro" id="IPR028889">
    <property type="entry name" value="USP"/>
</dbReference>
<dbReference type="GO" id="GO:0016579">
    <property type="term" value="P:protein deubiquitination"/>
    <property type="evidence" value="ECO:0007669"/>
    <property type="project" value="InterPro"/>
</dbReference>
<dbReference type="Gene3D" id="1.10.8.10">
    <property type="entry name" value="DNA helicase RuvA subunit, C-terminal domain"/>
    <property type="match status" value="1"/>
</dbReference>
<dbReference type="PROSITE" id="PS00973">
    <property type="entry name" value="USP_2"/>
    <property type="match status" value="1"/>
</dbReference>
<dbReference type="GO" id="GO:0006508">
    <property type="term" value="P:proteolysis"/>
    <property type="evidence" value="ECO:0007669"/>
    <property type="project" value="UniProtKB-KW"/>
</dbReference>
<dbReference type="SUPFAM" id="SSF54001">
    <property type="entry name" value="Cysteine proteinases"/>
    <property type="match status" value="1"/>
</dbReference>
<feature type="domain" description="USP" evidence="16">
    <location>
        <begin position="303"/>
        <end position="727"/>
    </location>
</feature>
<evidence type="ECO:0000256" key="12">
    <source>
        <dbReference type="PIRSR" id="PIRSR016308-3"/>
    </source>
</evidence>
<keyword evidence="4 12" id="KW-0479">Metal-binding</keyword>
<dbReference type="PROSITE" id="PS00972">
    <property type="entry name" value="USP_1"/>
    <property type="match status" value="1"/>
</dbReference>
<dbReference type="GO" id="GO:0004843">
    <property type="term" value="F:cysteine-type deubiquitinase activity"/>
    <property type="evidence" value="ECO:0007669"/>
    <property type="project" value="UniProtKB-UniRule"/>
</dbReference>
<organism evidence="18">
    <name type="scientific">Trypanosoma vivax (strain Y486)</name>
    <dbReference type="NCBI Taxonomy" id="1055687"/>
    <lineage>
        <taxon>Eukaryota</taxon>
        <taxon>Discoba</taxon>
        <taxon>Euglenozoa</taxon>
        <taxon>Kinetoplastea</taxon>
        <taxon>Metakinetoplastina</taxon>
        <taxon>Trypanosomatida</taxon>
        <taxon>Trypanosomatidae</taxon>
        <taxon>Trypanosoma</taxon>
        <taxon>Duttonella</taxon>
    </lineage>
</organism>
<dbReference type="PROSITE" id="PS50271">
    <property type="entry name" value="ZF_UBP"/>
    <property type="match status" value="1"/>
</dbReference>
<feature type="binding site" evidence="12">
    <location>
        <position position="200"/>
    </location>
    <ligand>
        <name>Zn(2+)</name>
        <dbReference type="ChEBI" id="CHEBI:29105"/>
    </ligand>
</feature>
<comment type="catalytic activity">
    <reaction evidence="1 14">
        <text>Thiol-dependent hydrolysis of ester, thioester, amide, peptide and isopeptide bonds formed by the C-terminal Gly of ubiquitin (a 76-residue protein attached to proteins as an intracellular targeting signal).</text>
        <dbReference type="EC" id="3.4.19.12"/>
    </reaction>
</comment>
<keyword evidence="10 12" id="KW-0862">Zinc</keyword>
<dbReference type="PIRSF" id="PIRSF016308">
    <property type="entry name" value="UBP"/>
    <property type="match status" value="1"/>
</dbReference>
<dbReference type="PROSITE" id="PS50235">
    <property type="entry name" value="USP_3"/>
    <property type="match status" value="1"/>
</dbReference>
<dbReference type="InterPro" id="IPR033864">
    <property type="entry name" value="UBA2_scUBP14-like"/>
</dbReference>
<evidence type="ECO:0000259" key="15">
    <source>
        <dbReference type="PROSITE" id="PS50030"/>
    </source>
</evidence>
<dbReference type="AlphaFoldDB" id="G0TTG5"/>
<evidence type="ECO:0000259" key="17">
    <source>
        <dbReference type="PROSITE" id="PS50271"/>
    </source>
</evidence>
<evidence type="ECO:0000256" key="5">
    <source>
        <dbReference type="ARBA" id="ARBA00022737"/>
    </source>
</evidence>
<dbReference type="InterPro" id="IPR038765">
    <property type="entry name" value="Papain-like_cys_pep_sf"/>
</dbReference>
<dbReference type="InterPro" id="IPR041432">
    <property type="entry name" value="UBP13_Znf-UBP_var"/>
</dbReference>
<evidence type="ECO:0000256" key="4">
    <source>
        <dbReference type="ARBA" id="ARBA00022723"/>
    </source>
</evidence>
<feature type="active site" description="Nucleophile" evidence="11">
    <location>
        <position position="312"/>
    </location>
</feature>
<evidence type="ECO:0000256" key="1">
    <source>
        <dbReference type="ARBA" id="ARBA00000707"/>
    </source>
</evidence>
<protein>
    <recommendedName>
        <fullName evidence="14">Ubiquitin carboxyl-terminal hydrolase</fullName>
        <ecNumber evidence="14">3.4.19.12</ecNumber>
    </recommendedName>
</protein>
<dbReference type="SMART" id="SM00165">
    <property type="entry name" value="UBA"/>
    <property type="match status" value="1"/>
</dbReference>
<accession>G0TTG5</accession>
<dbReference type="InterPro" id="IPR001394">
    <property type="entry name" value="Peptidase_C19_UCH"/>
</dbReference>
<dbReference type="SMART" id="SM00290">
    <property type="entry name" value="ZnF_UBP"/>
    <property type="match status" value="1"/>
</dbReference>